<dbReference type="EMBL" id="JAIMFO010000005">
    <property type="protein sequence ID" value="MBY4797514.1"/>
    <property type="molecule type" value="Genomic_DNA"/>
</dbReference>
<accession>A0ABS7MJG9</accession>
<feature type="transmembrane region" description="Helical" evidence="1">
    <location>
        <begin position="14"/>
        <end position="35"/>
    </location>
</feature>
<proteinExistence type="predicted"/>
<evidence type="ECO:0000313" key="3">
    <source>
        <dbReference type="Proteomes" id="UP000700908"/>
    </source>
</evidence>
<protein>
    <recommendedName>
        <fullName evidence="4">DUF202 domain-containing protein</fullName>
    </recommendedName>
</protein>
<gene>
    <name evidence="2" type="ORF">K6V98_03970</name>
</gene>
<name>A0ABS7MJG9_9ACTN</name>
<feature type="transmembrane region" description="Helical" evidence="1">
    <location>
        <begin position="80"/>
        <end position="101"/>
    </location>
</feature>
<keyword evidence="1" id="KW-0472">Membrane</keyword>
<keyword evidence="1" id="KW-1133">Transmembrane helix</keyword>
<evidence type="ECO:0000313" key="2">
    <source>
        <dbReference type="EMBL" id="MBY4797514.1"/>
    </source>
</evidence>
<organism evidence="2 3">
    <name type="scientific">Collinsella ureilytica</name>
    <dbReference type="NCBI Taxonomy" id="2869515"/>
    <lineage>
        <taxon>Bacteria</taxon>
        <taxon>Bacillati</taxon>
        <taxon>Actinomycetota</taxon>
        <taxon>Coriobacteriia</taxon>
        <taxon>Coriobacteriales</taxon>
        <taxon>Coriobacteriaceae</taxon>
        <taxon>Collinsella</taxon>
    </lineage>
</organism>
<comment type="caution">
    <text evidence="2">The sequence shown here is derived from an EMBL/GenBank/DDBJ whole genome shotgun (WGS) entry which is preliminary data.</text>
</comment>
<sequence length="109" mass="12318">MDEQCDQVPARRTWFIRMVRTVLFGIALLLLSAPYDLSRSLIKPAPAPSAMLIGIGLLIGLTLARAWWFHEGRRSLVARMCTTVALFPALIAAIFLVWVVLHNEERLEM</sequence>
<reference evidence="2 3" key="1">
    <citation type="submission" date="2021-08" db="EMBL/GenBank/DDBJ databases">
        <title>Collinsella faecalis sp. nov. isolated from swine faeces.</title>
        <authorList>
            <person name="Oh B.S."/>
            <person name="Lee J.H."/>
        </authorList>
    </citation>
    <scope>NUCLEOTIDE SEQUENCE [LARGE SCALE GENOMIC DNA]</scope>
    <source>
        <strain evidence="2 3">AGMB00827</strain>
    </source>
</reference>
<keyword evidence="3" id="KW-1185">Reference proteome</keyword>
<dbReference type="RefSeq" id="WP_222199228.1">
    <property type="nucleotide sequence ID" value="NZ_JAIMFO010000005.1"/>
</dbReference>
<evidence type="ECO:0008006" key="4">
    <source>
        <dbReference type="Google" id="ProtNLM"/>
    </source>
</evidence>
<feature type="transmembrane region" description="Helical" evidence="1">
    <location>
        <begin position="47"/>
        <end position="68"/>
    </location>
</feature>
<keyword evidence="1" id="KW-0812">Transmembrane</keyword>
<evidence type="ECO:0000256" key="1">
    <source>
        <dbReference type="SAM" id="Phobius"/>
    </source>
</evidence>
<dbReference type="Proteomes" id="UP000700908">
    <property type="component" value="Unassembled WGS sequence"/>
</dbReference>